<feature type="transmembrane region" description="Helical" evidence="2">
    <location>
        <begin position="20"/>
        <end position="42"/>
    </location>
</feature>
<keyword evidence="2" id="KW-1133">Transmembrane helix</keyword>
<gene>
    <name evidence="3" type="ORF">GCM10011289_03600</name>
</gene>
<dbReference type="Proteomes" id="UP000645257">
    <property type="component" value="Unassembled WGS sequence"/>
</dbReference>
<keyword evidence="2" id="KW-0812">Transmembrane</keyword>
<keyword evidence="4" id="KW-1185">Reference proteome</keyword>
<keyword evidence="2" id="KW-0472">Membrane</keyword>
<comment type="caution">
    <text evidence="3">The sequence shown here is derived from an EMBL/GenBank/DDBJ whole genome shotgun (WGS) entry which is preliminary data.</text>
</comment>
<dbReference type="EMBL" id="BMYX01000001">
    <property type="protein sequence ID" value="GGY04371.1"/>
    <property type="molecule type" value="Genomic_DNA"/>
</dbReference>
<feature type="region of interest" description="Disordered" evidence="1">
    <location>
        <begin position="61"/>
        <end position="85"/>
    </location>
</feature>
<evidence type="ECO:0000313" key="4">
    <source>
        <dbReference type="Proteomes" id="UP000645257"/>
    </source>
</evidence>
<name>A0A918NXF3_9NEIS</name>
<evidence type="ECO:0000256" key="2">
    <source>
        <dbReference type="SAM" id="Phobius"/>
    </source>
</evidence>
<reference evidence="3" key="1">
    <citation type="journal article" date="2014" name="Int. J. Syst. Evol. Microbiol.">
        <title>Complete genome sequence of Corynebacterium casei LMG S-19264T (=DSM 44701T), isolated from a smear-ripened cheese.</title>
        <authorList>
            <consortium name="US DOE Joint Genome Institute (JGI-PGF)"/>
            <person name="Walter F."/>
            <person name="Albersmeier A."/>
            <person name="Kalinowski J."/>
            <person name="Ruckert C."/>
        </authorList>
    </citation>
    <scope>NUCLEOTIDE SEQUENCE</scope>
    <source>
        <strain evidence="3">KCTC 32182</strain>
    </source>
</reference>
<dbReference type="AlphaFoldDB" id="A0A918NXF3"/>
<reference evidence="3" key="2">
    <citation type="submission" date="2020-09" db="EMBL/GenBank/DDBJ databases">
        <authorList>
            <person name="Sun Q."/>
            <person name="Kim S."/>
        </authorList>
    </citation>
    <scope>NUCLEOTIDE SEQUENCE</scope>
    <source>
        <strain evidence="3">KCTC 32182</strain>
    </source>
</reference>
<sequence length="102" mass="11126">MTGPTFRATPTHSDNLSSSSVIVTLLPFTPVLHLCLAVILFIETSPPPIFAATTAINDPRACAPARPRDDTRHRKPRTAGMAPRHARRLTALCDGDNFTTYK</sequence>
<organism evidence="3 4">
    <name type="scientific">Paludibacterium paludis</name>
    <dbReference type="NCBI Taxonomy" id="1225769"/>
    <lineage>
        <taxon>Bacteria</taxon>
        <taxon>Pseudomonadati</taxon>
        <taxon>Pseudomonadota</taxon>
        <taxon>Betaproteobacteria</taxon>
        <taxon>Neisseriales</taxon>
        <taxon>Chromobacteriaceae</taxon>
        <taxon>Paludibacterium</taxon>
    </lineage>
</organism>
<proteinExistence type="predicted"/>
<protein>
    <submittedName>
        <fullName evidence="3">Uncharacterized protein</fullName>
    </submittedName>
</protein>
<accession>A0A918NXF3</accession>
<evidence type="ECO:0000256" key="1">
    <source>
        <dbReference type="SAM" id="MobiDB-lite"/>
    </source>
</evidence>
<evidence type="ECO:0000313" key="3">
    <source>
        <dbReference type="EMBL" id="GGY04371.1"/>
    </source>
</evidence>